<proteinExistence type="predicted"/>
<comment type="caution">
    <text evidence="1">The sequence shown here is derived from an EMBL/GenBank/DDBJ whole genome shotgun (WGS) entry which is preliminary data.</text>
</comment>
<organism evidence="1">
    <name type="scientific">bioreactor metagenome</name>
    <dbReference type="NCBI Taxonomy" id="1076179"/>
    <lineage>
        <taxon>unclassified sequences</taxon>
        <taxon>metagenomes</taxon>
        <taxon>ecological metagenomes</taxon>
    </lineage>
</organism>
<dbReference type="AlphaFoldDB" id="A0A645IVK8"/>
<dbReference type="EMBL" id="VSSQ01124526">
    <property type="protein sequence ID" value="MPN55371.1"/>
    <property type="molecule type" value="Genomic_DNA"/>
</dbReference>
<name>A0A645IVK8_9ZZZZ</name>
<gene>
    <name evidence="1" type="ORF">SDC9_203053</name>
</gene>
<reference evidence="1" key="1">
    <citation type="submission" date="2019-08" db="EMBL/GenBank/DDBJ databases">
        <authorList>
            <person name="Kucharzyk K."/>
            <person name="Murdoch R.W."/>
            <person name="Higgins S."/>
            <person name="Loffler F."/>
        </authorList>
    </citation>
    <scope>NUCLEOTIDE SEQUENCE</scope>
</reference>
<protein>
    <submittedName>
        <fullName evidence="1">Uncharacterized protein</fullName>
    </submittedName>
</protein>
<accession>A0A645IVK8</accession>
<evidence type="ECO:0000313" key="1">
    <source>
        <dbReference type="EMBL" id="MPN55371.1"/>
    </source>
</evidence>
<sequence length="92" mass="10560">MFFPKAVFFLCTVQQISEKMVIQLYSSDFREQAKQHSVQTLNVGLSVMMSTVGLMTACLISKVDAMQSVLTLLRKMSRKYSMQLSLEHFLKM</sequence>